<name>A0ABS8HYU6_9FIRM</name>
<dbReference type="PRINTS" id="PR00085">
    <property type="entry name" value="THFDHDRGNASE"/>
</dbReference>
<protein>
    <recommendedName>
        <fullName evidence="11">Bifunctional protein FolD</fullName>
    </recommendedName>
    <domain>
        <recommendedName>
            <fullName evidence="11">Methylenetetrahydrofolate dehydrogenase</fullName>
            <ecNumber evidence="11">1.5.1.5</ecNumber>
        </recommendedName>
    </domain>
    <domain>
        <recommendedName>
            <fullName evidence="11">Methenyltetrahydrofolate cyclohydrolase</fullName>
            <ecNumber evidence="11">3.5.4.9</ecNumber>
        </recommendedName>
    </domain>
</protein>
<feature type="domain" description="Tetrahydrofolate dehydrogenase/cyclohydrolase NAD(P)-binding" evidence="13">
    <location>
        <begin position="142"/>
        <end position="286"/>
    </location>
</feature>
<feature type="binding site" evidence="11">
    <location>
        <begin position="168"/>
        <end position="170"/>
    </location>
    <ligand>
        <name>NADP(+)</name>
        <dbReference type="ChEBI" id="CHEBI:58349"/>
    </ligand>
</feature>
<dbReference type="SUPFAM" id="SSF51735">
    <property type="entry name" value="NAD(P)-binding Rossmann-fold domains"/>
    <property type="match status" value="1"/>
</dbReference>
<dbReference type="HAMAP" id="MF_01576">
    <property type="entry name" value="THF_DHG_CYH"/>
    <property type="match status" value="1"/>
</dbReference>
<dbReference type="InterPro" id="IPR046346">
    <property type="entry name" value="Aminoacid_DH-like_N_sf"/>
</dbReference>
<keyword evidence="15" id="KW-1185">Reference proteome</keyword>
<dbReference type="InterPro" id="IPR036291">
    <property type="entry name" value="NAD(P)-bd_dom_sf"/>
</dbReference>
<comment type="pathway">
    <text evidence="1 11">One-carbon metabolism; tetrahydrofolate interconversion.</text>
</comment>
<evidence type="ECO:0000256" key="4">
    <source>
        <dbReference type="ARBA" id="ARBA00022755"/>
    </source>
</evidence>
<evidence type="ECO:0000256" key="8">
    <source>
        <dbReference type="ARBA" id="ARBA00023102"/>
    </source>
</evidence>
<evidence type="ECO:0000256" key="3">
    <source>
        <dbReference type="ARBA" id="ARBA00022605"/>
    </source>
</evidence>
<dbReference type="PANTHER" id="PTHR48099">
    <property type="entry name" value="C-1-TETRAHYDROFOLATE SYNTHASE, CYTOPLASMIC-RELATED"/>
    <property type="match status" value="1"/>
</dbReference>
<dbReference type="InterPro" id="IPR020630">
    <property type="entry name" value="THF_DH/CycHdrlase_cat_dom"/>
</dbReference>
<feature type="domain" description="Tetrahydrofolate dehydrogenase/cyclohydrolase catalytic" evidence="12">
    <location>
        <begin position="9"/>
        <end position="123"/>
    </location>
</feature>
<evidence type="ECO:0000313" key="14">
    <source>
        <dbReference type="EMBL" id="MCC5468333.1"/>
    </source>
</evidence>
<keyword evidence="8 11" id="KW-0368">Histidine biosynthesis</keyword>
<dbReference type="CDD" id="cd01080">
    <property type="entry name" value="NAD_bind_m-THF_DH_Cyclohyd"/>
    <property type="match status" value="1"/>
</dbReference>
<comment type="subunit">
    <text evidence="11">Homodimer.</text>
</comment>
<keyword evidence="9 11" id="KW-0486">Methionine biosynthesis</keyword>
<evidence type="ECO:0000256" key="10">
    <source>
        <dbReference type="ARBA" id="ARBA00023268"/>
    </source>
</evidence>
<comment type="function">
    <text evidence="11">Catalyzes the oxidation of 5,10-methylenetetrahydrofolate to 5,10-methenyltetrahydrofolate and then the hydrolysis of 5,10-methenyltetrahydrofolate to 10-formyltetrahydrofolate.</text>
</comment>
<reference evidence="14" key="1">
    <citation type="submission" date="2021-11" db="EMBL/GenBank/DDBJ databases">
        <title>Description of a new species Pelosinus isolated from the bottom sediments of Lake Baikal.</title>
        <authorList>
            <person name="Zakharyuk A."/>
        </authorList>
    </citation>
    <scope>NUCLEOTIDE SEQUENCE</scope>
    <source>
        <strain evidence="14">Bkl1</strain>
    </source>
</reference>
<keyword evidence="6 11" id="KW-0521">NADP</keyword>
<comment type="caution">
    <text evidence="11">Lacks conserved residue(s) required for the propagation of feature annotation.</text>
</comment>
<evidence type="ECO:0000256" key="1">
    <source>
        <dbReference type="ARBA" id="ARBA00004777"/>
    </source>
</evidence>
<keyword evidence="4 11" id="KW-0658">Purine biosynthesis</keyword>
<dbReference type="InterPro" id="IPR020631">
    <property type="entry name" value="THF_DH/CycHdrlase_NAD-bd_dom"/>
</dbReference>
<evidence type="ECO:0000259" key="12">
    <source>
        <dbReference type="Pfam" id="PF00763"/>
    </source>
</evidence>
<comment type="caution">
    <text evidence="14">The sequence shown here is derived from an EMBL/GenBank/DDBJ whole genome shotgun (WGS) entry which is preliminary data.</text>
</comment>
<dbReference type="EMBL" id="JAJHJB010000059">
    <property type="protein sequence ID" value="MCC5468333.1"/>
    <property type="molecule type" value="Genomic_DNA"/>
</dbReference>
<evidence type="ECO:0000313" key="15">
    <source>
        <dbReference type="Proteomes" id="UP001165492"/>
    </source>
</evidence>
<keyword evidence="5 11" id="KW-0378">Hydrolase</keyword>
<evidence type="ECO:0000256" key="2">
    <source>
        <dbReference type="ARBA" id="ARBA00022563"/>
    </source>
</evidence>
<dbReference type="InterPro" id="IPR000672">
    <property type="entry name" value="THF_DH/CycHdrlase"/>
</dbReference>
<dbReference type="PANTHER" id="PTHR48099:SF5">
    <property type="entry name" value="C-1-TETRAHYDROFOLATE SYNTHASE, CYTOPLASMIC"/>
    <property type="match status" value="1"/>
</dbReference>
<dbReference type="Pfam" id="PF00763">
    <property type="entry name" value="THF_DHG_CYH"/>
    <property type="match status" value="1"/>
</dbReference>
<dbReference type="EC" id="3.5.4.9" evidence="11"/>
<keyword evidence="7 11" id="KW-0560">Oxidoreductase</keyword>
<evidence type="ECO:0000256" key="7">
    <source>
        <dbReference type="ARBA" id="ARBA00023002"/>
    </source>
</evidence>
<feature type="binding site" evidence="11">
    <location>
        <position position="238"/>
    </location>
    <ligand>
        <name>NADP(+)</name>
        <dbReference type="ChEBI" id="CHEBI:58349"/>
    </ligand>
</feature>
<evidence type="ECO:0000256" key="11">
    <source>
        <dbReference type="HAMAP-Rule" id="MF_01576"/>
    </source>
</evidence>
<dbReference type="Pfam" id="PF02882">
    <property type="entry name" value="THF_DHG_CYH_C"/>
    <property type="match status" value="1"/>
</dbReference>
<comment type="catalytic activity">
    <reaction evidence="11">
        <text>(6R)-5,10-methylene-5,6,7,8-tetrahydrofolate + NADP(+) = (6R)-5,10-methenyltetrahydrofolate + NADPH</text>
        <dbReference type="Rhea" id="RHEA:22812"/>
        <dbReference type="ChEBI" id="CHEBI:15636"/>
        <dbReference type="ChEBI" id="CHEBI:57455"/>
        <dbReference type="ChEBI" id="CHEBI:57783"/>
        <dbReference type="ChEBI" id="CHEBI:58349"/>
        <dbReference type="EC" id="1.5.1.5"/>
    </reaction>
</comment>
<evidence type="ECO:0000256" key="9">
    <source>
        <dbReference type="ARBA" id="ARBA00023167"/>
    </source>
</evidence>
<gene>
    <name evidence="11" type="primary">folD</name>
    <name evidence="14" type="ORF">LMF89_23645</name>
</gene>
<keyword evidence="10 11" id="KW-0511">Multifunctional enzyme</keyword>
<dbReference type="Gene3D" id="3.40.50.720">
    <property type="entry name" value="NAD(P)-binding Rossmann-like Domain"/>
    <property type="match status" value="1"/>
</dbReference>
<organism evidence="14 15">
    <name type="scientific">Pelosinus baikalensis</name>
    <dbReference type="NCBI Taxonomy" id="2892015"/>
    <lineage>
        <taxon>Bacteria</taxon>
        <taxon>Bacillati</taxon>
        <taxon>Bacillota</taxon>
        <taxon>Negativicutes</taxon>
        <taxon>Selenomonadales</taxon>
        <taxon>Sporomusaceae</taxon>
        <taxon>Pelosinus</taxon>
    </lineage>
</organism>
<proteinExistence type="inferred from homology"/>
<evidence type="ECO:0000256" key="5">
    <source>
        <dbReference type="ARBA" id="ARBA00022801"/>
    </source>
</evidence>
<dbReference type="Proteomes" id="UP001165492">
    <property type="component" value="Unassembled WGS sequence"/>
</dbReference>
<dbReference type="Gene3D" id="3.40.50.10860">
    <property type="entry name" value="Leucine Dehydrogenase, chain A, domain 1"/>
    <property type="match status" value="1"/>
</dbReference>
<comment type="catalytic activity">
    <reaction evidence="11">
        <text>(6R)-5,10-methenyltetrahydrofolate + H2O = (6R)-10-formyltetrahydrofolate + H(+)</text>
        <dbReference type="Rhea" id="RHEA:23700"/>
        <dbReference type="ChEBI" id="CHEBI:15377"/>
        <dbReference type="ChEBI" id="CHEBI:15378"/>
        <dbReference type="ChEBI" id="CHEBI:57455"/>
        <dbReference type="ChEBI" id="CHEBI:195366"/>
        <dbReference type="EC" id="3.5.4.9"/>
    </reaction>
</comment>
<dbReference type="SUPFAM" id="SSF53223">
    <property type="entry name" value="Aminoacid dehydrogenase-like, N-terminal domain"/>
    <property type="match status" value="1"/>
</dbReference>
<evidence type="ECO:0000259" key="13">
    <source>
        <dbReference type="Pfam" id="PF02882"/>
    </source>
</evidence>
<dbReference type="EC" id="1.5.1.5" evidence="11"/>
<comment type="similarity">
    <text evidence="11">Belongs to the tetrahydrofolate dehydrogenase/cyclohydrolase family.</text>
</comment>
<keyword evidence="3 11" id="KW-0028">Amino-acid biosynthesis</keyword>
<evidence type="ECO:0000256" key="6">
    <source>
        <dbReference type="ARBA" id="ARBA00022857"/>
    </source>
</evidence>
<accession>A0ABS8HYU6</accession>
<sequence>MLNMSAKFLSGQPIADYVLEEVRRDVELLKQSGINSGLGTILVGNDSASLSYVKKKHETCKSLGIQSFHIGIPNNGTQQELLDAVSEFNQNPNVHGFLIQNPVPKGFDFNKALELIDPAKDADGLHPYNLGKLVLQEDGPIPCTPAGILEILEYYNLDIQGKEVVIIGRGTTLGRPLSLLLSMKRKNANAVVTVLHSGVSDVAKFTLRADVIISAIGVPSFVKPEMVKSGAIVLSGGISWDGKKLLPDVDESVAEVAGWITPRIGGVGPTTVAMLFRNTLNLAKKQCLPKCNLN</sequence>
<keyword evidence="2 11" id="KW-0554">One-carbon metabolism</keyword>